<dbReference type="Proteomes" id="UP000185696">
    <property type="component" value="Unassembled WGS sequence"/>
</dbReference>
<evidence type="ECO:0000313" key="1">
    <source>
        <dbReference type="EMBL" id="OLF08199.1"/>
    </source>
</evidence>
<dbReference type="AlphaFoldDB" id="A0A7Z0WJU4"/>
<accession>A0A7Z0WJU4</accession>
<proteinExistence type="predicted"/>
<protein>
    <recommendedName>
        <fullName evidence="3">DUF742 domain-containing protein</fullName>
    </recommendedName>
</protein>
<dbReference type="Pfam" id="PF05331">
    <property type="entry name" value="DUF742"/>
    <property type="match status" value="1"/>
</dbReference>
<sequence>MADPPPAADPGERLALEALVVASGVDVEGLSLSGEARAVCALCGQARGVVEVAAMLGMSLEVVRDVVGELASLGLVVVHESGVSAGVMERVRVGLLGL</sequence>
<name>A0A7Z0WJU4_9PSEU</name>
<evidence type="ECO:0008006" key="3">
    <source>
        <dbReference type="Google" id="ProtNLM"/>
    </source>
</evidence>
<reference evidence="1 2" key="1">
    <citation type="submission" date="2016-12" db="EMBL/GenBank/DDBJ databases">
        <title>The draft genome sequence of Actinophytocola xinjiangensis.</title>
        <authorList>
            <person name="Wang W."/>
            <person name="Yuan L."/>
        </authorList>
    </citation>
    <scope>NUCLEOTIDE SEQUENCE [LARGE SCALE GENOMIC DNA]</scope>
    <source>
        <strain evidence="1 2">CGMCC 4.4663</strain>
    </source>
</reference>
<organism evidence="1 2">
    <name type="scientific">Actinophytocola xinjiangensis</name>
    <dbReference type="NCBI Taxonomy" id="485602"/>
    <lineage>
        <taxon>Bacteria</taxon>
        <taxon>Bacillati</taxon>
        <taxon>Actinomycetota</taxon>
        <taxon>Actinomycetes</taxon>
        <taxon>Pseudonocardiales</taxon>
        <taxon>Pseudonocardiaceae</taxon>
    </lineage>
</organism>
<dbReference type="PANTHER" id="PTHR36221:SF1">
    <property type="entry name" value="DUF742 DOMAIN-CONTAINING PROTEIN"/>
    <property type="match status" value="1"/>
</dbReference>
<keyword evidence="2" id="KW-1185">Reference proteome</keyword>
<comment type="caution">
    <text evidence="1">The sequence shown here is derived from an EMBL/GenBank/DDBJ whole genome shotgun (WGS) entry which is preliminary data.</text>
</comment>
<dbReference type="EMBL" id="MSIF01000013">
    <property type="protein sequence ID" value="OLF08199.1"/>
    <property type="molecule type" value="Genomic_DNA"/>
</dbReference>
<dbReference type="PANTHER" id="PTHR36221">
    <property type="entry name" value="DUF742 DOMAIN-CONTAINING PROTEIN"/>
    <property type="match status" value="1"/>
</dbReference>
<evidence type="ECO:0000313" key="2">
    <source>
        <dbReference type="Proteomes" id="UP000185696"/>
    </source>
</evidence>
<dbReference type="InterPro" id="IPR007995">
    <property type="entry name" value="DUF742"/>
</dbReference>
<gene>
    <name evidence="1" type="ORF">BLA60_24570</name>
</gene>